<gene>
    <name evidence="1" type="ORF">H010_19864</name>
</gene>
<evidence type="ECO:0000313" key="1">
    <source>
        <dbReference type="EMBL" id="MDG5977523.1"/>
    </source>
</evidence>
<dbReference type="Pfam" id="PF13489">
    <property type="entry name" value="Methyltransf_23"/>
    <property type="match status" value="1"/>
</dbReference>
<sequence>MRATPALNHTEPTMLPCPVCETPDSRAFLAVGGQRYRRCERCHCTFLQPDQWPSAEAELAEYRRHHNDEQDPGYRRHLAQLGTPLLQRLPPKQTGLDYGCGPGPALAGMLREAGHTVALYDPFFQPDAGVLTQRYDFITCTEVAEHFHHPADEFRRLDRLLRPGGWLGLMTRFQTDDTRFAQWHYRRDPTHVVFYREATLRWLADHHGWTCEIPAPNVALMRKPVP</sequence>
<evidence type="ECO:0000313" key="2">
    <source>
        <dbReference type="Proteomes" id="UP001152876"/>
    </source>
</evidence>
<dbReference type="CDD" id="cd02440">
    <property type="entry name" value="AdoMet_MTases"/>
    <property type="match status" value="1"/>
</dbReference>
<name>A0A9X4SD65_9BURK</name>
<reference evidence="1" key="1">
    <citation type="submission" date="2013-01" db="EMBL/GenBank/DDBJ databases">
        <title>Genome draft of Hydrogenophaga taeniospiralis 2K1.</title>
        <authorList>
            <person name="Gomila M."/>
            <person name="Lalucat J."/>
        </authorList>
    </citation>
    <scope>NUCLEOTIDE SEQUENCE</scope>
    <source>
        <strain evidence="1">CCUG 15921</strain>
    </source>
</reference>
<keyword evidence="1" id="KW-0489">Methyltransferase</keyword>
<keyword evidence="1" id="KW-0808">Transferase</keyword>
<dbReference type="GO" id="GO:0008168">
    <property type="term" value="F:methyltransferase activity"/>
    <property type="evidence" value="ECO:0007669"/>
    <property type="project" value="UniProtKB-KW"/>
</dbReference>
<dbReference type="GO" id="GO:0032259">
    <property type="term" value="P:methylation"/>
    <property type="evidence" value="ECO:0007669"/>
    <property type="project" value="UniProtKB-KW"/>
</dbReference>
<dbReference type="EMBL" id="AOGK01000022">
    <property type="protein sequence ID" value="MDG5977523.1"/>
    <property type="molecule type" value="Genomic_DNA"/>
</dbReference>
<proteinExistence type="predicted"/>
<accession>A0A9X4SD65</accession>
<dbReference type="RefSeq" id="WP_218017303.1">
    <property type="nucleotide sequence ID" value="NZ_BCWR01000003.1"/>
</dbReference>
<dbReference type="AlphaFoldDB" id="A0A9X4SD65"/>
<keyword evidence="2" id="KW-1185">Reference proteome</keyword>
<organism evidence="1 2">
    <name type="scientific">Hydrogenophaga taeniospiralis CCUG 15921</name>
    <dbReference type="NCBI Taxonomy" id="1281780"/>
    <lineage>
        <taxon>Bacteria</taxon>
        <taxon>Pseudomonadati</taxon>
        <taxon>Pseudomonadota</taxon>
        <taxon>Betaproteobacteria</taxon>
        <taxon>Burkholderiales</taxon>
        <taxon>Comamonadaceae</taxon>
        <taxon>Hydrogenophaga</taxon>
    </lineage>
</organism>
<protein>
    <submittedName>
        <fullName evidence="1">Type 12 methyltransferase</fullName>
    </submittedName>
</protein>
<dbReference type="Proteomes" id="UP001152876">
    <property type="component" value="Unassembled WGS sequence"/>
</dbReference>
<comment type="caution">
    <text evidence="1">The sequence shown here is derived from an EMBL/GenBank/DDBJ whole genome shotgun (WGS) entry which is preliminary data.</text>
</comment>